<evidence type="ECO:0000313" key="3">
    <source>
        <dbReference type="Proteomes" id="UP000464624"/>
    </source>
</evidence>
<evidence type="ECO:0000256" key="1">
    <source>
        <dbReference type="SAM" id="Coils"/>
    </source>
</evidence>
<dbReference type="AlphaFoldDB" id="A0AAD1H1M8"/>
<dbReference type="Proteomes" id="UP000464624">
    <property type="component" value="Chromosome"/>
</dbReference>
<sequence>MPKPATPDEIAAQLAAAEAEAQRLRDRRAAIEQAERDARDATELRLFKEAYIGQDNYRQRRDEAKKRLDELAAAQHLDLAELLAAFDEFQRLDAQAGAAAAHASRLNQIDPLPPRANGAPRTRPTRVQRLYRDLTFSAWLDQVLTARAQRAHDHHLAELQAATHTAIDAAAAEARDKAAAGQPLNHDAPPSITELHRRAVEQIDPATFDEDNVRASGLQQARLNAEQAALKQLVAEGN</sequence>
<evidence type="ECO:0000313" key="2">
    <source>
        <dbReference type="EMBL" id="BBU23277.1"/>
    </source>
</evidence>
<accession>A0AAD1H1M8</accession>
<keyword evidence="1" id="KW-0175">Coiled coil</keyword>
<protein>
    <submittedName>
        <fullName evidence="2">Uncharacterized protein</fullName>
    </submittedName>
</protein>
<organism evidence="2 3">
    <name type="scientific">Mycobacterium xenopi</name>
    <dbReference type="NCBI Taxonomy" id="1789"/>
    <lineage>
        <taxon>Bacteria</taxon>
        <taxon>Bacillati</taxon>
        <taxon>Actinomycetota</taxon>
        <taxon>Actinomycetes</taxon>
        <taxon>Mycobacteriales</taxon>
        <taxon>Mycobacteriaceae</taxon>
        <taxon>Mycobacterium</taxon>
    </lineage>
</organism>
<gene>
    <name evidence="2" type="ORF">MYXE_30670</name>
</gene>
<feature type="coiled-coil region" evidence="1">
    <location>
        <begin position="14"/>
        <end position="74"/>
    </location>
</feature>
<dbReference type="KEGG" id="mxe:MYXE_30670"/>
<name>A0AAD1H1M8_MYCXE</name>
<dbReference type="RefSeq" id="WP_085193822.1">
    <property type="nucleotide sequence ID" value="NZ_AP022314.1"/>
</dbReference>
<dbReference type="EMBL" id="AP022314">
    <property type="protein sequence ID" value="BBU23277.1"/>
    <property type="molecule type" value="Genomic_DNA"/>
</dbReference>
<reference evidence="2 3" key="1">
    <citation type="submission" date="2019-12" db="EMBL/GenBank/DDBJ databases">
        <title>Complete genome sequence of Mycolicibacterium xenopi str. JCM15661T.</title>
        <authorList>
            <person name="Yoshida M."/>
            <person name="Fukano H."/>
            <person name="Asakura T."/>
            <person name="Hoshino Y."/>
        </authorList>
    </citation>
    <scope>NUCLEOTIDE SEQUENCE [LARGE SCALE GENOMIC DNA]</scope>
    <source>
        <strain evidence="2 3">JCM 15661T</strain>
    </source>
</reference>
<proteinExistence type="predicted"/>